<evidence type="ECO:0000313" key="2">
    <source>
        <dbReference type="Proteomes" id="UP000292052"/>
    </source>
</evidence>
<name>A0A482WCA8_ASBVE</name>
<dbReference type="EMBL" id="QDEB01005694">
    <property type="protein sequence ID" value="RZC42714.1"/>
    <property type="molecule type" value="Genomic_DNA"/>
</dbReference>
<dbReference type="Proteomes" id="UP000292052">
    <property type="component" value="Unassembled WGS sequence"/>
</dbReference>
<sequence length="119" mass="13909">MQHHDDIDEETENLQKHTLIPKVVLILRIVEIVGEEGSEKMVNIPERRGSGRCAFCDGKKNRKTRYRCHRICSLMKKINSNCNNCGTYAVLIRKKFLTMMKVLMRKIMLKKETMEANLN</sequence>
<dbReference type="AlphaFoldDB" id="A0A482WCA8"/>
<feature type="non-terminal residue" evidence="1">
    <location>
        <position position="119"/>
    </location>
</feature>
<reference evidence="1 2" key="1">
    <citation type="submission" date="2017-03" db="EMBL/GenBank/DDBJ databases">
        <title>Genome of the blue death feigning beetle - Asbolus verrucosus.</title>
        <authorList>
            <person name="Rider S.D."/>
        </authorList>
    </citation>
    <scope>NUCLEOTIDE SEQUENCE [LARGE SCALE GENOMIC DNA]</scope>
    <source>
        <strain evidence="1">Butters</strain>
        <tissue evidence="1">Head and leg muscle</tissue>
    </source>
</reference>
<keyword evidence="2" id="KW-1185">Reference proteome</keyword>
<accession>A0A482WCA8</accession>
<gene>
    <name evidence="1" type="ORF">BDFB_006925</name>
</gene>
<protein>
    <submittedName>
        <fullName evidence="1">Uncharacterized protein</fullName>
    </submittedName>
</protein>
<dbReference type="OrthoDB" id="6770044at2759"/>
<evidence type="ECO:0000313" key="1">
    <source>
        <dbReference type="EMBL" id="RZC42714.1"/>
    </source>
</evidence>
<comment type="caution">
    <text evidence="1">The sequence shown here is derived from an EMBL/GenBank/DDBJ whole genome shotgun (WGS) entry which is preliminary data.</text>
</comment>
<organism evidence="1 2">
    <name type="scientific">Asbolus verrucosus</name>
    <name type="common">Desert ironclad beetle</name>
    <dbReference type="NCBI Taxonomy" id="1661398"/>
    <lineage>
        <taxon>Eukaryota</taxon>
        <taxon>Metazoa</taxon>
        <taxon>Ecdysozoa</taxon>
        <taxon>Arthropoda</taxon>
        <taxon>Hexapoda</taxon>
        <taxon>Insecta</taxon>
        <taxon>Pterygota</taxon>
        <taxon>Neoptera</taxon>
        <taxon>Endopterygota</taxon>
        <taxon>Coleoptera</taxon>
        <taxon>Polyphaga</taxon>
        <taxon>Cucujiformia</taxon>
        <taxon>Tenebrionidae</taxon>
        <taxon>Pimeliinae</taxon>
        <taxon>Asbolus</taxon>
    </lineage>
</organism>
<proteinExistence type="predicted"/>